<name>A0A918I2F7_9ACTN</name>
<feature type="transmembrane region" description="Helical" evidence="1">
    <location>
        <begin position="82"/>
        <end position="108"/>
    </location>
</feature>
<proteinExistence type="predicted"/>
<keyword evidence="1" id="KW-0472">Membrane</keyword>
<feature type="transmembrane region" description="Helical" evidence="1">
    <location>
        <begin position="194"/>
        <end position="215"/>
    </location>
</feature>
<comment type="caution">
    <text evidence="2">The sequence shown here is derived from an EMBL/GenBank/DDBJ whole genome shotgun (WGS) entry which is preliminary data.</text>
</comment>
<keyword evidence="3" id="KW-1185">Reference proteome</keyword>
<dbReference type="Proteomes" id="UP000636661">
    <property type="component" value="Unassembled WGS sequence"/>
</dbReference>
<feature type="transmembrane region" description="Helical" evidence="1">
    <location>
        <begin position="128"/>
        <end position="149"/>
    </location>
</feature>
<keyword evidence="1" id="KW-1133">Transmembrane helix</keyword>
<reference evidence="2" key="2">
    <citation type="submission" date="2020-09" db="EMBL/GenBank/DDBJ databases">
        <authorList>
            <person name="Sun Q."/>
            <person name="Ohkuma M."/>
        </authorList>
    </citation>
    <scope>NUCLEOTIDE SEQUENCE</scope>
    <source>
        <strain evidence="2">JCM 4391</strain>
    </source>
</reference>
<organism evidence="2 3">
    <name type="scientific">Streptomyces lavendofoliae</name>
    <dbReference type="NCBI Taxonomy" id="67314"/>
    <lineage>
        <taxon>Bacteria</taxon>
        <taxon>Bacillati</taxon>
        <taxon>Actinomycetota</taxon>
        <taxon>Actinomycetes</taxon>
        <taxon>Kitasatosporales</taxon>
        <taxon>Streptomycetaceae</taxon>
        <taxon>Streptomyces</taxon>
    </lineage>
</organism>
<feature type="transmembrane region" description="Helical" evidence="1">
    <location>
        <begin position="156"/>
        <end position="174"/>
    </location>
</feature>
<dbReference type="AlphaFoldDB" id="A0A918I2F7"/>
<dbReference type="EMBL" id="BMTP01000016">
    <property type="protein sequence ID" value="GGU58265.1"/>
    <property type="molecule type" value="Genomic_DNA"/>
</dbReference>
<accession>A0A918I2F7</accession>
<evidence type="ECO:0000313" key="3">
    <source>
        <dbReference type="Proteomes" id="UP000636661"/>
    </source>
</evidence>
<sequence>MGEDAEEGGAHMRSEITPPQVWNSMASRPPYSVAKEKSTVARYGGALLLSLGTLLAVGIIACPALVVGSVTQEPLAAVGHPALALITLPFLAVGGALLACVASVVLVLPTIGLAGCIGRCVGGRDAWWWTPPTAIAMSSVPVLGIATLVGGDTFTVMRVWLATSALITVVSLIARPVAVRGTTLSLGRAVGRLAGWSTAAVTVAVLAGAVILVSAGPYRAPELTRAELVGSWSDGDGGRLVLRADGTATTDGLVSHDANGRTTQCSSRGVWSIAEEQQSSGRRVSVSITECTLGTEWEIGGEQDRPTLYRFIGDPDSYEIYALRRTAGG</sequence>
<reference evidence="2" key="1">
    <citation type="journal article" date="2014" name="Int. J. Syst. Evol. Microbiol.">
        <title>Complete genome sequence of Corynebacterium casei LMG S-19264T (=DSM 44701T), isolated from a smear-ripened cheese.</title>
        <authorList>
            <consortium name="US DOE Joint Genome Institute (JGI-PGF)"/>
            <person name="Walter F."/>
            <person name="Albersmeier A."/>
            <person name="Kalinowski J."/>
            <person name="Ruckert C."/>
        </authorList>
    </citation>
    <scope>NUCLEOTIDE SEQUENCE</scope>
    <source>
        <strain evidence="2">JCM 4391</strain>
    </source>
</reference>
<evidence type="ECO:0000313" key="2">
    <source>
        <dbReference type="EMBL" id="GGU58265.1"/>
    </source>
</evidence>
<keyword evidence="1" id="KW-0812">Transmembrane</keyword>
<protein>
    <submittedName>
        <fullName evidence="2">Uncharacterized protein</fullName>
    </submittedName>
</protein>
<gene>
    <name evidence="2" type="ORF">GCM10010274_54020</name>
</gene>
<evidence type="ECO:0000256" key="1">
    <source>
        <dbReference type="SAM" id="Phobius"/>
    </source>
</evidence>
<feature type="transmembrane region" description="Helical" evidence="1">
    <location>
        <begin position="46"/>
        <end position="70"/>
    </location>
</feature>